<organism evidence="1 2">
    <name type="scientific">Caerostris extrusa</name>
    <name type="common">Bark spider</name>
    <name type="synonym">Caerostris bankana</name>
    <dbReference type="NCBI Taxonomy" id="172846"/>
    <lineage>
        <taxon>Eukaryota</taxon>
        <taxon>Metazoa</taxon>
        <taxon>Ecdysozoa</taxon>
        <taxon>Arthropoda</taxon>
        <taxon>Chelicerata</taxon>
        <taxon>Arachnida</taxon>
        <taxon>Araneae</taxon>
        <taxon>Araneomorphae</taxon>
        <taxon>Entelegynae</taxon>
        <taxon>Araneoidea</taxon>
        <taxon>Araneidae</taxon>
        <taxon>Caerostris</taxon>
    </lineage>
</organism>
<accession>A0AAV4NWF4</accession>
<dbReference type="Proteomes" id="UP001054945">
    <property type="component" value="Unassembled WGS sequence"/>
</dbReference>
<dbReference type="EMBL" id="BPLR01003678">
    <property type="protein sequence ID" value="GIX87387.1"/>
    <property type="molecule type" value="Genomic_DNA"/>
</dbReference>
<reference evidence="1 2" key="1">
    <citation type="submission" date="2021-06" db="EMBL/GenBank/DDBJ databases">
        <title>Caerostris extrusa draft genome.</title>
        <authorList>
            <person name="Kono N."/>
            <person name="Arakawa K."/>
        </authorList>
    </citation>
    <scope>NUCLEOTIDE SEQUENCE [LARGE SCALE GENOMIC DNA]</scope>
</reference>
<name>A0AAV4NWF4_CAEEX</name>
<gene>
    <name evidence="1" type="ORF">CEXT_414401</name>
</gene>
<keyword evidence="2" id="KW-1185">Reference proteome</keyword>
<comment type="caution">
    <text evidence="1">The sequence shown here is derived from an EMBL/GenBank/DDBJ whole genome shotgun (WGS) entry which is preliminary data.</text>
</comment>
<sequence>MLQTPWMCVFGNKHFPLLQYVRDRTGYVGTGICLGPDRQKRNFYTFPSPVAKHSLKVQNKCVWKDTQQKFSEEVHSTLEWSIQKPEQAFLSHLKSWEIPKFPFPRPHSFETILI</sequence>
<proteinExistence type="predicted"/>
<protein>
    <submittedName>
        <fullName evidence="1">Uncharacterized protein</fullName>
    </submittedName>
</protein>
<evidence type="ECO:0000313" key="1">
    <source>
        <dbReference type="EMBL" id="GIX87387.1"/>
    </source>
</evidence>
<evidence type="ECO:0000313" key="2">
    <source>
        <dbReference type="Proteomes" id="UP001054945"/>
    </source>
</evidence>
<dbReference type="AlphaFoldDB" id="A0AAV4NWF4"/>